<name>A0A833USF3_JUGRE</name>
<feature type="compositionally biased region" description="Basic and acidic residues" evidence="1">
    <location>
        <begin position="158"/>
        <end position="179"/>
    </location>
</feature>
<dbReference type="AlphaFoldDB" id="A0A833USF3"/>
<proteinExistence type="predicted"/>
<evidence type="ECO:0000313" key="3">
    <source>
        <dbReference type="EMBL" id="KAF5458010.1"/>
    </source>
</evidence>
<sequence length="240" mass="26889">MAQNLRKEGPPALRSLSESDVLHLVDLLISEMKWMEEHPSQTSTFKLTRPVGKTSLVQARGSKVLSSIFLGTTLQSPEHGERKYQNIPRTGVSPPAVHKKPSVRSRSEIALPDSQENSASHSVANSDCELSDSTKKNDDFDPPWEELGPVADTSSTKNEMESVSRKKTIEQIERQKYPDYEPSISDDDKQREKVYRKLVRRQRAQKTFSFVAGPVEANKDKLIDGILGSLKKSDESRVQG</sequence>
<feature type="region of interest" description="Disordered" evidence="1">
    <location>
        <begin position="76"/>
        <end position="190"/>
    </location>
</feature>
<dbReference type="Pfam" id="PF14418">
    <property type="entry name" value="OHA"/>
    <property type="match status" value="1"/>
</dbReference>
<gene>
    <name evidence="3" type="ORF">F2P56_022077</name>
</gene>
<feature type="domain" description="OST-HTH associated" evidence="2">
    <location>
        <begin position="1"/>
        <end position="38"/>
    </location>
</feature>
<dbReference type="Gramene" id="Jr10_10720_p1">
    <property type="protein sequence ID" value="cds.Jr10_10720_p1"/>
    <property type="gene ID" value="Jr10_10720"/>
</dbReference>
<organism evidence="3 4">
    <name type="scientific">Juglans regia</name>
    <name type="common">English walnut</name>
    <dbReference type="NCBI Taxonomy" id="51240"/>
    <lineage>
        <taxon>Eukaryota</taxon>
        <taxon>Viridiplantae</taxon>
        <taxon>Streptophyta</taxon>
        <taxon>Embryophyta</taxon>
        <taxon>Tracheophyta</taxon>
        <taxon>Spermatophyta</taxon>
        <taxon>Magnoliopsida</taxon>
        <taxon>eudicotyledons</taxon>
        <taxon>Gunneridae</taxon>
        <taxon>Pentapetalae</taxon>
        <taxon>rosids</taxon>
        <taxon>fabids</taxon>
        <taxon>Fagales</taxon>
        <taxon>Juglandaceae</taxon>
        <taxon>Juglans</taxon>
    </lineage>
</organism>
<dbReference type="Proteomes" id="UP000619265">
    <property type="component" value="Unassembled WGS sequence"/>
</dbReference>
<accession>A0A833USF3</accession>
<dbReference type="InterPro" id="IPR025677">
    <property type="entry name" value="OST-HTH-assoc_dom"/>
</dbReference>
<reference evidence="3" key="1">
    <citation type="submission" date="2015-10" db="EMBL/GenBank/DDBJ databases">
        <authorList>
            <person name="Martinez-Garcia P.J."/>
            <person name="Crepeau M.W."/>
            <person name="Puiu D."/>
            <person name="Gonzalez-Ibeas D."/>
            <person name="Whalen J."/>
            <person name="Stevens K."/>
            <person name="Paul R."/>
            <person name="Butterfield T."/>
            <person name="Britton M."/>
            <person name="Reagan R."/>
            <person name="Chakraborty S."/>
            <person name="Walawage S.L."/>
            <person name="Vasquez-Gross H.A."/>
            <person name="Cardeno C."/>
            <person name="Famula R."/>
            <person name="Pratt K."/>
            <person name="Kuruganti S."/>
            <person name="Aradhya M.K."/>
            <person name="Leslie C.A."/>
            <person name="Dandekar A.M."/>
            <person name="Salzberg S.L."/>
            <person name="Wegrzyn J.L."/>
            <person name="Langley C.H."/>
            <person name="Neale D.B."/>
        </authorList>
    </citation>
    <scope>NUCLEOTIDE SEQUENCE</scope>
    <source>
        <tissue evidence="3">Leaves</tissue>
    </source>
</reference>
<reference evidence="3" key="2">
    <citation type="submission" date="2020-03" db="EMBL/GenBank/DDBJ databases">
        <title>Walnut 2.0.</title>
        <authorList>
            <person name="Marrano A."/>
            <person name="Britton M."/>
            <person name="Zimin A.V."/>
            <person name="Zaini P.A."/>
            <person name="Workman R."/>
            <person name="Puiu D."/>
            <person name="Bianco L."/>
            <person name="Allen B.J."/>
            <person name="Troggio M."/>
            <person name="Leslie C.A."/>
            <person name="Timp W."/>
            <person name="Dendekar A."/>
            <person name="Salzberg S.L."/>
            <person name="Neale D.B."/>
        </authorList>
    </citation>
    <scope>NUCLEOTIDE SEQUENCE</scope>
    <source>
        <tissue evidence="3">Leaves</tissue>
    </source>
</reference>
<evidence type="ECO:0000313" key="4">
    <source>
        <dbReference type="Proteomes" id="UP000619265"/>
    </source>
</evidence>
<dbReference type="EMBL" id="LIHL02000010">
    <property type="protein sequence ID" value="KAF5458010.1"/>
    <property type="molecule type" value="Genomic_DNA"/>
</dbReference>
<protein>
    <recommendedName>
        <fullName evidence="2">OST-HTH associated domain-containing protein</fullName>
    </recommendedName>
</protein>
<evidence type="ECO:0000259" key="2">
    <source>
        <dbReference type="Pfam" id="PF14418"/>
    </source>
</evidence>
<feature type="compositionally biased region" description="Polar residues" evidence="1">
    <location>
        <begin position="114"/>
        <end position="125"/>
    </location>
</feature>
<comment type="caution">
    <text evidence="3">The sequence shown here is derived from an EMBL/GenBank/DDBJ whole genome shotgun (WGS) entry which is preliminary data.</text>
</comment>
<evidence type="ECO:0000256" key="1">
    <source>
        <dbReference type="SAM" id="MobiDB-lite"/>
    </source>
</evidence>